<dbReference type="PANTHER" id="PTHR10989">
    <property type="entry name" value="ANDROGEN-INDUCED PROTEIN 1-RELATED"/>
    <property type="match status" value="1"/>
</dbReference>
<comment type="catalytic activity">
    <reaction evidence="13">
        <text>9-octadecanoyloxy-octadecanoate + H2O = 9-hydroxy-octadecanoate + octadecanoate + H(+)</text>
        <dbReference type="Rhea" id="RHEA:52096"/>
        <dbReference type="ChEBI" id="CHEBI:15377"/>
        <dbReference type="ChEBI" id="CHEBI:15378"/>
        <dbReference type="ChEBI" id="CHEBI:25629"/>
        <dbReference type="ChEBI" id="CHEBI:136286"/>
        <dbReference type="ChEBI" id="CHEBI:136373"/>
    </reaction>
    <physiologicalReaction direction="left-to-right" evidence="13">
        <dbReference type="Rhea" id="RHEA:52097"/>
    </physiologicalReaction>
</comment>
<evidence type="ECO:0000256" key="6">
    <source>
        <dbReference type="ARBA" id="ARBA00023136"/>
    </source>
</evidence>
<sequence length="223" mass="25247">MSGAVQKIYHLAAFSWYAFVIQSLYAKGDEDLPPGIFVYGGPWKYLTFLNLILQMVFFGLAALNDLQSSVKGLRVARDLLFSIYAFPVGMFVVMLFWSIFAYDRQLVYPASLDNFFPPWINHAMHTFVLPILIGEILLQPHAYPKTKTGMTALGVVGLAYLSWVIWVYLSVGIWVYPLLSLFSPAGLIGFFFFNMTVVTLLYLLGQTLNSCIWGKTQKVKRKA</sequence>
<feature type="transmembrane region" description="Helical" evidence="17">
    <location>
        <begin position="150"/>
        <end position="176"/>
    </location>
</feature>
<dbReference type="GO" id="GO:0012505">
    <property type="term" value="C:endomembrane system"/>
    <property type="evidence" value="ECO:0007669"/>
    <property type="project" value="UniProtKB-SubCell"/>
</dbReference>
<dbReference type="Proteomes" id="UP000515152">
    <property type="component" value="Chromosome 13"/>
</dbReference>
<comment type="catalytic activity">
    <reaction evidence="16">
        <text>12-(9Z-hexadecenoyloxy)-octadecanoate + H2O = 12-hydroxyoctadecanoate + (9Z)-hexadecenoate + H(+)</text>
        <dbReference type="Rhea" id="RHEA:52072"/>
        <dbReference type="ChEBI" id="CHEBI:15377"/>
        <dbReference type="ChEBI" id="CHEBI:15378"/>
        <dbReference type="ChEBI" id="CHEBI:32372"/>
        <dbReference type="ChEBI" id="CHEBI:84201"/>
        <dbReference type="ChEBI" id="CHEBI:136312"/>
    </reaction>
    <physiologicalReaction direction="left-to-right" evidence="16">
        <dbReference type="Rhea" id="RHEA:52073"/>
    </physiologicalReaction>
</comment>
<comment type="catalytic activity">
    <reaction evidence="9">
        <text>9-hexadecanoyloxy-octadecanoate + H2O = 9-hydroxy-octadecanoate + hexadecanoate + H(+)</text>
        <dbReference type="Rhea" id="RHEA:52052"/>
        <dbReference type="ChEBI" id="CHEBI:7896"/>
        <dbReference type="ChEBI" id="CHEBI:15377"/>
        <dbReference type="ChEBI" id="CHEBI:15378"/>
        <dbReference type="ChEBI" id="CHEBI:83670"/>
        <dbReference type="ChEBI" id="CHEBI:136286"/>
    </reaction>
    <physiologicalReaction direction="left-to-right" evidence="9">
        <dbReference type="Rhea" id="RHEA:52053"/>
    </physiologicalReaction>
</comment>
<evidence type="ECO:0000256" key="7">
    <source>
        <dbReference type="ARBA" id="ARBA00047368"/>
    </source>
</evidence>
<evidence type="ECO:0000313" key="18">
    <source>
        <dbReference type="Proteomes" id="UP000515152"/>
    </source>
</evidence>
<keyword evidence="6 17" id="KW-0472">Membrane</keyword>
<evidence type="ECO:0000256" key="9">
    <source>
        <dbReference type="ARBA" id="ARBA00047863"/>
    </source>
</evidence>
<dbReference type="GO" id="GO:0016020">
    <property type="term" value="C:membrane"/>
    <property type="evidence" value="ECO:0007669"/>
    <property type="project" value="InterPro"/>
</dbReference>
<comment type="similarity">
    <text evidence="3">Belongs to the AIG1 family.</text>
</comment>
<reference evidence="19" key="1">
    <citation type="submission" date="2025-08" db="UniProtKB">
        <authorList>
            <consortium name="RefSeq"/>
        </authorList>
    </citation>
    <scope>IDENTIFICATION</scope>
</reference>
<evidence type="ECO:0000256" key="15">
    <source>
        <dbReference type="ARBA" id="ARBA00049322"/>
    </source>
</evidence>
<keyword evidence="5 17" id="KW-1133">Transmembrane helix</keyword>
<evidence type="ECO:0000256" key="17">
    <source>
        <dbReference type="SAM" id="Phobius"/>
    </source>
</evidence>
<evidence type="ECO:0000256" key="16">
    <source>
        <dbReference type="ARBA" id="ARBA00049428"/>
    </source>
</evidence>
<keyword evidence="18" id="KW-1185">Reference proteome</keyword>
<evidence type="ECO:0000256" key="2">
    <source>
        <dbReference type="ARBA" id="ARBA00004127"/>
    </source>
</evidence>
<gene>
    <name evidence="19" type="primary">LOC105890875</name>
</gene>
<name>A0A6P8GIS4_CLUHA</name>
<comment type="catalytic activity">
    <reaction evidence="11">
        <text>12-(9Z-octadecenoyloxy)-octadecanoate + H2O = 12-hydroxyoctadecanoate + (9Z)-octadecenoate + H(+)</text>
        <dbReference type="Rhea" id="RHEA:52060"/>
        <dbReference type="ChEBI" id="CHEBI:15377"/>
        <dbReference type="ChEBI" id="CHEBI:15378"/>
        <dbReference type="ChEBI" id="CHEBI:30823"/>
        <dbReference type="ChEBI" id="CHEBI:84201"/>
        <dbReference type="ChEBI" id="CHEBI:136302"/>
    </reaction>
    <physiologicalReaction direction="left-to-right" evidence="11">
        <dbReference type="Rhea" id="RHEA:52061"/>
    </physiologicalReaction>
</comment>
<organism evidence="18 19">
    <name type="scientific">Clupea harengus</name>
    <name type="common">Atlantic herring</name>
    <dbReference type="NCBI Taxonomy" id="7950"/>
    <lineage>
        <taxon>Eukaryota</taxon>
        <taxon>Metazoa</taxon>
        <taxon>Chordata</taxon>
        <taxon>Craniata</taxon>
        <taxon>Vertebrata</taxon>
        <taxon>Euteleostomi</taxon>
        <taxon>Actinopterygii</taxon>
        <taxon>Neopterygii</taxon>
        <taxon>Teleostei</taxon>
        <taxon>Clupei</taxon>
        <taxon>Clupeiformes</taxon>
        <taxon>Clupeoidei</taxon>
        <taxon>Clupeidae</taxon>
        <taxon>Clupea</taxon>
    </lineage>
</organism>
<comment type="catalytic activity">
    <reaction evidence="10">
        <text>12-octadecanoyloxy-octadecanoate + H2O = 12-hydroxyoctadecanoate + octadecanoate + H(+)</text>
        <dbReference type="Rhea" id="RHEA:52080"/>
        <dbReference type="ChEBI" id="CHEBI:15377"/>
        <dbReference type="ChEBI" id="CHEBI:15378"/>
        <dbReference type="ChEBI" id="CHEBI:25629"/>
        <dbReference type="ChEBI" id="CHEBI:84201"/>
        <dbReference type="ChEBI" id="CHEBI:136330"/>
    </reaction>
    <physiologicalReaction direction="left-to-right" evidence="10">
        <dbReference type="Rhea" id="RHEA:52081"/>
    </physiologicalReaction>
</comment>
<evidence type="ECO:0000313" key="19">
    <source>
        <dbReference type="RefSeq" id="XP_031435347.1"/>
    </source>
</evidence>
<evidence type="ECO:0000256" key="5">
    <source>
        <dbReference type="ARBA" id="ARBA00022989"/>
    </source>
</evidence>
<evidence type="ECO:0000256" key="8">
    <source>
        <dbReference type="ARBA" id="ARBA00047427"/>
    </source>
</evidence>
<feature type="transmembrane region" description="Helical" evidence="17">
    <location>
        <begin position="78"/>
        <end position="99"/>
    </location>
</feature>
<feature type="transmembrane region" description="Helical" evidence="17">
    <location>
        <begin position="182"/>
        <end position="205"/>
    </location>
</feature>
<evidence type="ECO:0000256" key="13">
    <source>
        <dbReference type="ARBA" id="ARBA00049221"/>
    </source>
</evidence>
<dbReference type="KEGG" id="char:105890875"/>
<dbReference type="RefSeq" id="XP_031435347.1">
    <property type="nucleotide sequence ID" value="XM_031579487.2"/>
</dbReference>
<comment type="catalytic activity">
    <reaction evidence="7">
        <text>12-hexadecanoyloxy-octadecanoate + H2O = 12-hydroxyoctadecanoate + hexadecanoate + H(+)</text>
        <dbReference type="Rhea" id="RHEA:52056"/>
        <dbReference type="ChEBI" id="CHEBI:7896"/>
        <dbReference type="ChEBI" id="CHEBI:15377"/>
        <dbReference type="ChEBI" id="CHEBI:15378"/>
        <dbReference type="ChEBI" id="CHEBI:83677"/>
        <dbReference type="ChEBI" id="CHEBI:84201"/>
    </reaction>
    <physiologicalReaction direction="left-to-right" evidence="7">
        <dbReference type="Rhea" id="RHEA:52057"/>
    </physiologicalReaction>
</comment>
<feature type="transmembrane region" description="Helical" evidence="17">
    <location>
        <begin position="7"/>
        <end position="25"/>
    </location>
</feature>
<evidence type="ECO:0000256" key="4">
    <source>
        <dbReference type="ARBA" id="ARBA00022692"/>
    </source>
</evidence>
<protein>
    <submittedName>
        <fullName evidence="19">Androgen-dependent TFPI-regulating protein</fullName>
    </submittedName>
</protein>
<proteinExistence type="inferred from homology"/>
<dbReference type="PANTHER" id="PTHR10989:SF19">
    <property type="entry name" value="ANDROGEN-DEPENDENT TFPI-REGULATING PROTEIN-LIKE"/>
    <property type="match status" value="1"/>
</dbReference>
<evidence type="ECO:0000256" key="1">
    <source>
        <dbReference type="ARBA" id="ARBA00000923"/>
    </source>
</evidence>
<comment type="subcellular location">
    <subcellularLocation>
        <location evidence="2">Endomembrane system</location>
        <topology evidence="2">Multi-pass membrane protein</topology>
    </subcellularLocation>
</comment>
<comment type="catalytic activity">
    <reaction evidence="12">
        <text>9-(9Z-octadecenoyloxy)-octadecanoate + H2O = 9-hydroxy-octadecanoate + (9Z)-octadecenoate + H(+)</text>
        <dbReference type="Rhea" id="RHEA:52048"/>
        <dbReference type="ChEBI" id="CHEBI:15377"/>
        <dbReference type="ChEBI" id="CHEBI:15378"/>
        <dbReference type="ChEBI" id="CHEBI:30823"/>
        <dbReference type="ChEBI" id="CHEBI:136282"/>
        <dbReference type="ChEBI" id="CHEBI:136286"/>
    </reaction>
    <physiologicalReaction direction="left-to-right" evidence="12">
        <dbReference type="Rhea" id="RHEA:52049"/>
    </physiologicalReaction>
</comment>
<evidence type="ECO:0000256" key="10">
    <source>
        <dbReference type="ARBA" id="ARBA00048680"/>
    </source>
</evidence>
<evidence type="ECO:0000256" key="3">
    <source>
        <dbReference type="ARBA" id="ARBA00009300"/>
    </source>
</evidence>
<dbReference type="GeneID" id="105890875"/>
<accession>A0A6P8GIS4</accession>
<feature type="transmembrane region" description="Helical" evidence="17">
    <location>
        <begin position="119"/>
        <end position="138"/>
    </location>
</feature>
<comment type="catalytic activity">
    <reaction evidence="15">
        <text>13-(9Z-hexadecenoyloxy)-octadecanoate + H2O = 13-hydroxy-octadecanoate + (9Z)-hexadecenoate + H(+)</text>
        <dbReference type="Rhea" id="RHEA:52076"/>
        <dbReference type="ChEBI" id="CHEBI:15377"/>
        <dbReference type="ChEBI" id="CHEBI:15378"/>
        <dbReference type="ChEBI" id="CHEBI:32372"/>
        <dbReference type="ChEBI" id="CHEBI:136304"/>
        <dbReference type="ChEBI" id="CHEBI:136315"/>
    </reaction>
    <physiologicalReaction direction="left-to-right" evidence="15">
        <dbReference type="Rhea" id="RHEA:52077"/>
    </physiologicalReaction>
</comment>
<dbReference type="InterPro" id="IPR006838">
    <property type="entry name" value="ADTRP_AIG1"/>
</dbReference>
<evidence type="ECO:0000256" key="11">
    <source>
        <dbReference type="ARBA" id="ARBA00048701"/>
    </source>
</evidence>
<evidence type="ECO:0000256" key="14">
    <source>
        <dbReference type="ARBA" id="ARBA00049296"/>
    </source>
</evidence>
<feature type="transmembrane region" description="Helical" evidence="17">
    <location>
        <begin position="45"/>
        <end position="66"/>
    </location>
</feature>
<dbReference type="Pfam" id="PF04750">
    <property type="entry name" value="Far-17a_AIG1"/>
    <property type="match status" value="1"/>
</dbReference>
<keyword evidence="4 17" id="KW-0812">Transmembrane</keyword>
<comment type="catalytic activity">
    <reaction evidence="1">
        <text>9-(9Z-hexadecenoyloxy)-octadecanoate + H2O = (9Z)-hexadecenoate + 9-hydroxy-octadecanoate + H(+)</text>
        <dbReference type="Rhea" id="RHEA:52068"/>
        <dbReference type="ChEBI" id="CHEBI:15377"/>
        <dbReference type="ChEBI" id="CHEBI:15378"/>
        <dbReference type="ChEBI" id="CHEBI:32372"/>
        <dbReference type="ChEBI" id="CHEBI:136286"/>
        <dbReference type="ChEBI" id="CHEBI:136309"/>
    </reaction>
    <physiologicalReaction direction="left-to-right" evidence="1">
        <dbReference type="Rhea" id="RHEA:52069"/>
    </physiologicalReaction>
</comment>
<comment type="catalytic activity">
    <reaction evidence="14">
        <text>13-(9Z-octadecenoyloxy)-octadecanoate + H2O = 13-hydroxy-octadecanoate + (9Z)-octadecenoate + H(+)</text>
        <dbReference type="Rhea" id="RHEA:52064"/>
        <dbReference type="ChEBI" id="CHEBI:15377"/>
        <dbReference type="ChEBI" id="CHEBI:15378"/>
        <dbReference type="ChEBI" id="CHEBI:30823"/>
        <dbReference type="ChEBI" id="CHEBI:136303"/>
        <dbReference type="ChEBI" id="CHEBI:136304"/>
    </reaction>
    <physiologicalReaction direction="left-to-right" evidence="14">
        <dbReference type="Rhea" id="RHEA:52065"/>
    </physiologicalReaction>
</comment>
<dbReference type="OrthoDB" id="1898221at2759"/>
<comment type="catalytic activity">
    <reaction evidence="8">
        <text>13-octadecanoyloxy-octadecanoate + H2O = 13-hydroxy-octadecanoate + octadecanoate + H(+)</text>
        <dbReference type="Rhea" id="RHEA:52084"/>
        <dbReference type="ChEBI" id="CHEBI:15377"/>
        <dbReference type="ChEBI" id="CHEBI:15378"/>
        <dbReference type="ChEBI" id="CHEBI:25629"/>
        <dbReference type="ChEBI" id="CHEBI:136304"/>
        <dbReference type="ChEBI" id="CHEBI:136335"/>
    </reaction>
    <physiologicalReaction direction="left-to-right" evidence="8">
        <dbReference type="Rhea" id="RHEA:52085"/>
    </physiologicalReaction>
</comment>
<evidence type="ECO:0000256" key="12">
    <source>
        <dbReference type="ARBA" id="ARBA00048800"/>
    </source>
</evidence>
<dbReference type="AlphaFoldDB" id="A0A6P8GIS4"/>